<reference evidence="2 3" key="1">
    <citation type="submission" date="2017-08" db="EMBL/GenBank/DDBJ databases">
        <title>Lysobacter sylvestris genome.</title>
        <authorList>
            <person name="Zhang D.-C."/>
            <person name="Albuquerque L."/>
            <person name="Franca L."/>
            <person name="Froufe H.J.C."/>
            <person name="Barroso C."/>
            <person name="Egas C."/>
            <person name="Da Costa M."/>
            <person name="Margesin R."/>
        </authorList>
    </citation>
    <scope>NUCLEOTIDE SEQUENCE [LARGE SCALE GENOMIC DNA]</scope>
    <source>
        <strain evidence="2 3">AM20-91</strain>
    </source>
</reference>
<gene>
    <name evidence="2" type="ORF">Lysil_0808</name>
</gene>
<organism evidence="2 3">
    <name type="scientific">Solilutibacter silvestris</name>
    <dbReference type="NCBI Taxonomy" id="1645665"/>
    <lineage>
        <taxon>Bacteria</taxon>
        <taxon>Pseudomonadati</taxon>
        <taxon>Pseudomonadota</taxon>
        <taxon>Gammaproteobacteria</taxon>
        <taxon>Lysobacterales</taxon>
        <taxon>Lysobacteraceae</taxon>
        <taxon>Solilutibacter</taxon>
    </lineage>
</organism>
<name>A0A2K1Q2B9_9GAMM</name>
<dbReference type="AlphaFoldDB" id="A0A2K1Q2B9"/>
<dbReference type="EMBL" id="NPZB01000001">
    <property type="protein sequence ID" value="PNS09179.1"/>
    <property type="molecule type" value="Genomic_DNA"/>
</dbReference>
<feature type="region of interest" description="Disordered" evidence="1">
    <location>
        <begin position="92"/>
        <end position="128"/>
    </location>
</feature>
<evidence type="ECO:0000313" key="2">
    <source>
        <dbReference type="EMBL" id="PNS09179.1"/>
    </source>
</evidence>
<feature type="compositionally biased region" description="Low complexity" evidence="1">
    <location>
        <begin position="111"/>
        <end position="123"/>
    </location>
</feature>
<comment type="caution">
    <text evidence="2">The sequence shown here is derived from an EMBL/GenBank/DDBJ whole genome shotgun (WGS) entry which is preliminary data.</text>
</comment>
<keyword evidence="3" id="KW-1185">Reference proteome</keyword>
<protein>
    <submittedName>
        <fullName evidence="2">Uncharacterized protein</fullName>
    </submittedName>
</protein>
<evidence type="ECO:0000256" key="1">
    <source>
        <dbReference type="SAM" id="MobiDB-lite"/>
    </source>
</evidence>
<proteinExistence type="predicted"/>
<dbReference type="Proteomes" id="UP000236220">
    <property type="component" value="Unassembled WGS sequence"/>
</dbReference>
<evidence type="ECO:0000313" key="3">
    <source>
        <dbReference type="Proteomes" id="UP000236220"/>
    </source>
</evidence>
<accession>A0A2K1Q2B9</accession>
<sequence>MLPAMLLHKTELARAVLARTGSELGRRQRQVLILCDGQRSLDGIVSMLGVESLGMIQALIASGYLVQGTSTPVAAVTSSGKRLFGRIAEGVRSATPARETHTNVQKPAPAPVATTPSPTAAIPPQRPVQARRSMAACKMYMIDMLQLQRTPEAASLAVALQTAGDDDERALALVDALAWLRIATKASVCERVAERLKEIIPEAWLAGLEAAWQQMIVDDLAAADTANNVLRFEARA</sequence>